<proteinExistence type="predicted"/>
<dbReference type="WBParaSite" id="ALUE_0000414501-mRNA-1">
    <property type="protein sequence ID" value="ALUE_0000414501-mRNA-1"/>
    <property type="gene ID" value="ALUE_0000414501"/>
</dbReference>
<sequence>MAKKHHGVSSTTECTVLMFTAFALPYPKDGSGEERTDDSHSATSGKCEMRTLTTSITDITTPRAHERHFINIWTKRTPHVSGLQMVVTTTVGGQNTAPY</sequence>
<evidence type="ECO:0000313" key="1">
    <source>
        <dbReference type="Proteomes" id="UP000036681"/>
    </source>
</evidence>
<protein>
    <submittedName>
        <fullName evidence="2">Secreted protein</fullName>
    </submittedName>
</protein>
<keyword evidence="1" id="KW-1185">Reference proteome</keyword>
<organism evidence="1 2">
    <name type="scientific">Ascaris lumbricoides</name>
    <name type="common">Giant roundworm</name>
    <dbReference type="NCBI Taxonomy" id="6252"/>
    <lineage>
        <taxon>Eukaryota</taxon>
        <taxon>Metazoa</taxon>
        <taxon>Ecdysozoa</taxon>
        <taxon>Nematoda</taxon>
        <taxon>Chromadorea</taxon>
        <taxon>Rhabditida</taxon>
        <taxon>Spirurina</taxon>
        <taxon>Ascaridomorpha</taxon>
        <taxon>Ascaridoidea</taxon>
        <taxon>Ascarididae</taxon>
        <taxon>Ascaris</taxon>
    </lineage>
</organism>
<reference evidence="2" key="1">
    <citation type="submission" date="2017-02" db="UniProtKB">
        <authorList>
            <consortium name="WormBaseParasite"/>
        </authorList>
    </citation>
    <scope>IDENTIFICATION</scope>
</reference>
<accession>A0A0M3HQ44</accession>
<dbReference type="Proteomes" id="UP000036681">
    <property type="component" value="Unplaced"/>
</dbReference>
<dbReference type="AlphaFoldDB" id="A0A0M3HQ44"/>
<name>A0A0M3HQ44_ASCLU</name>
<evidence type="ECO:0000313" key="2">
    <source>
        <dbReference type="WBParaSite" id="ALUE_0000414501-mRNA-1"/>
    </source>
</evidence>